<reference evidence="2" key="1">
    <citation type="journal article" date="2015" name="Nat. Genet.">
        <title>The genome and transcriptome of the zoonotic hookworm Ancylostoma ceylanicum identify infection-specific gene families.</title>
        <authorList>
            <person name="Schwarz E.M."/>
            <person name="Hu Y."/>
            <person name="Antoshechkin I."/>
            <person name="Miller M.M."/>
            <person name="Sternberg P.W."/>
            <person name="Aroian R.V."/>
        </authorList>
    </citation>
    <scope>NUCLEOTIDE SEQUENCE</scope>
    <source>
        <strain evidence="2">HY135</strain>
    </source>
</reference>
<proteinExistence type="predicted"/>
<accession>A0A016WMA0</accession>
<evidence type="ECO:0000313" key="2">
    <source>
        <dbReference type="Proteomes" id="UP000024635"/>
    </source>
</evidence>
<dbReference type="EMBL" id="JARK01000213">
    <property type="protein sequence ID" value="EYC40402.1"/>
    <property type="molecule type" value="Genomic_DNA"/>
</dbReference>
<keyword evidence="2" id="KW-1185">Reference proteome</keyword>
<sequence>MFLKVDLVLQVEASMPSHIHKLTHRSLHRITHPKWHSFWKRLCNRFGFDPSSGKKIDSGNKGEQEFISEFREELRSQNAQHQVLQTNVDNIYERQVRTESMIRAVLKKLEINFEEIDAEGK</sequence>
<organism evidence="1 2">
    <name type="scientific">Ancylostoma ceylanicum</name>
    <dbReference type="NCBI Taxonomy" id="53326"/>
    <lineage>
        <taxon>Eukaryota</taxon>
        <taxon>Metazoa</taxon>
        <taxon>Ecdysozoa</taxon>
        <taxon>Nematoda</taxon>
        <taxon>Chromadorea</taxon>
        <taxon>Rhabditida</taxon>
        <taxon>Rhabditina</taxon>
        <taxon>Rhabditomorpha</taxon>
        <taxon>Strongyloidea</taxon>
        <taxon>Ancylostomatidae</taxon>
        <taxon>Ancylostomatinae</taxon>
        <taxon>Ancylostoma</taxon>
    </lineage>
</organism>
<evidence type="ECO:0000313" key="1">
    <source>
        <dbReference type="EMBL" id="EYC40402.1"/>
    </source>
</evidence>
<name>A0A016WMA0_9BILA</name>
<comment type="caution">
    <text evidence="1">The sequence shown here is derived from an EMBL/GenBank/DDBJ whole genome shotgun (WGS) entry which is preliminary data.</text>
</comment>
<dbReference type="Proteomes" id="UP000024635">
    <property type="component" value="Unassembled WGS sequence"/>
</dbReference>
<dbReference type="AlphaFoldDB" id="A0A016WMA0"/>
<dbReference type="OrthoDB" id="5860479at2759"/>
<protein>
    <submittedName>
        <fullName evidence="1">Uncharacterized protein</fullName>
    </submittedName>
</protein>
<dbReference type="STRING" id="53326.A0A016WMA0"/>
<gene>
    <name evidence="1" type="primary">Acey_s0613.g670</name>
    <name evidence="1" type="ORF">Y032_0613g670</name>
</gene>